<accession>A0A0G1EC14</accession>
<feature type="transmembrane region" description="Helical" evidence="1">
    <location>
        <begin position="263"/>
        <end position="289"/>
    </location>
</feature>
<protein>
    <submittedName>
        <fullName evidence="3">Uncharacterized protein</fullName>
    </submittedName>
</protein>
<keyword evidence="1" id="KW-0472">Membrane</keyword>
<keyword evidence="1" id="KW-0812">Transmembrane</keyword>
<evidence type="ECO:0000256" key="2">
    <source>
        <dbReference type="SAM" id="SignalP"/>
    </source>
</evidence>
<sequence>MNIRKMKLIRLVIVSLILLFPQYSFANENDFCSCAGEYPPPSTKAECATLPQCSVISKNDVCVCEGDVSVPNTTQECQQRNDCVVNTPSTGTPEPAEESPYGGSFWCFCISDDTVWESQRTAMKVTGKSDVVLTSTCEEVTNPSIDRQKCVDLSQGKVQCDIAGPQETECTAIIDVYKKKWSAILPTKTSVDSENFLIKNKITNLQTSSLNPIRGVTVQSLLGRVIQSLLQLLGSISLLVFIYGGVLWMTAHGKAEQTGKAMATILWGGLGIVVIFASYAIVGFVLQVFL</sequence>
<feature type="signal peptide" evidence="2">
    <location>
        <begin position="1"/>
        <end position="26"/>
    </location>
</feature>
<reference evidence="3 4" key="1">
    <citation type="journal article" date="2015" name="Nature">
        <title>rRNA introns, odd ribosomes, and small enigmatic genomes across a large radiation of phyla.</title>
        <authorList>
            <person name="Brown C.T."/>
            <person name="Hug L.A."/>
            <person name="Thomas B.C."/>
            <person name="Sharon I."/>
            <person name="Castelle C.J."/>
            <person name="Singh A."/>
            <person name="Wilkins M.J."/>
            <person name="Williams K.H."/>
            <person name="Banfield J.F."/>
        </authorList>
    </citation>
    <scope>NUCLEOTIDE SEQUENCE [LARGE SCALE GENOMIC DNA]</scope>
</reference>
<comment type="caution">
    <text evidence="3">The sequence shown here is derived from an EMBL/GenBank/DDBJ whole genome shotgun (WGS) entry which is preliminary data.</text>
</comment>
<gene>
    <name evidence="3" type="ORF">UV42_C0013G0006</name>
</gene>
<organism evidence="3 4">
    <name type="scientific">Candidatus Magasanikbacteria bacterium GW2011_GWE2_42_7</name>
    <dbReference type="NCBI Taxonomy" id="1619052"/>
    <lineage>
        <taxon>Bacteria</taxon>
        <taxon>Candidatus Magasanikiibacteriota</taxon>
    </lineage>
</organism>
<feature type="transmembrane region" description="Helical" evidence="1">
    <location>
        <begin position="229"/>
        <end position="251"/>
    </location>
</feature>
<keyword evidence="2" id="KW-0732">Signal</keyword>
<feature type="chain" id="PRO_5002536795" evidence="2">
    <location>
        <begin position="27"/>
        <end position="290"/>
    </location>
</feature>
<dbReference type="Proteomes" id="UP000033867">
    <property type="component" value="Unassembled WGS sequence"/>
</dbReference>
<proteinExistence type="predicted"/>
<name>A0A0G1EC14_9BACT</name>
<evidence type="ECO:0000256" key="1">
    <source>
        <dbReference type="SAM" id="Phobius"/>
    </source>
</evidence>
<evidence type="ECO:0000313" key="3">
    <source>
        <dbReference type="EMBL" id="KKS72128.1"/>
    </source>
</evidence>
<evidence type="ECO:0000313" key="4">
    <source>
        <dbReference type="Proteomes" id="UP000033867"/>
    </source>
</evidence>
<dbReference type="EMBL" id="LCEK01000013">
    <property type="protein sequence ID" value="KKS72128.1"/>
    <property type="molecule type" value="Genomic_DNA"/>
</dbReference>
<dbReference type="AlphaFoldDB" id="A0A0G1EC14"/>
<keyword evidence="1" id="KW-1133">Transmembrane helix</keyword>